<keyword evidence="8 10" id="KW-0472">Membrane</keyword>
<dbReference type="PRINTS" id="PR01434">
    <property type="entry name" value="NADHDHGNASE5"/>
</dbReference>
<feature type="transmembrane region" description="Helical" evidence="10">
    <location>
        <begin position="888"/>
        <end position="907"/>
    </location>
</feature>
<dbReference type="InterPro" id="IPR046806">
    <property type="entry name" value="MrpA_C/MbhE"/>
</dbReference>
<dbReference type="PANTHER" id="PTHR43373:SF1">
    <property type="entry name" value="NA(+)_H(+) ANTIPORTER SUBUNIT A"/>
    <property type="match status" value="1"/>
</dbReference>
<feature type="transmembrane region" description="Helical" evidence="10">
    <location>
        <begin position="298"/>
        <end position="316"/>
    </location>
</feature>
<feature type="domain" description="MrpA C-terminal/MbhE" evidence="15">
    <location>
        <begin position="684"/>
        <end position="775"/>
    </location>
</feature>
<feature type="transmembrane region" description="Helical" evidence="10">
    <location>
        <begin position="750"/>
        <end position="771"/>
    </location>
</feature>
<name>A0A328C3F2_9DELT</name>
<evidence type="ECO:0000256" key="6">
    <source>
        <dbReference type="ARBA" id="ARBA00022989"/>
    </source>
</evidence>
<proteinExistence type="predicted"/>
<keyword evidence="17" id="KW-1185">Reference proteome</keyword>
<feature type="transmembrane region" description="Helical" evidence="10">
    <location>
        <begin position="322"/>
        <end position="346"/>
    </location>
</feature>
<feature type="transmembrane region" description="Helical" evidence="10">
    <location>
        <begin position="783"/>
        <end position="807"/>
    </location>
</feature>
<feature type="transmembrane region" description="Helical" evidence="10">
    <location>
        <begin position="568"/>
        <end position="590"/>
    </location>
</feature>
<evidence type="ECO:0000256" key="1">
    <source>
        <dbReference type="ARBA" id="ARBA00004651"/>
    </source>
</evidence>
<keyword evidence="5 9" id="KW-0812">Transmembrane</keyword>
<dbReference type="GO" id="GO:0006811">
    <property type="term" value="P:monoatomic ion transport"/>
    <property type="evidence" value="ECO:0007669"/>
    <property type="project" value="UniProtKB-KW"/>
</dbReference>
<feature type="transmembrane region" description="Helical" evidence="10">
    <location>
        <begin position="367"/>
        <end position="388"/>
    </location>
</feature>
<gene>
    <name evidence="16" type="ORF">DL240_15830</name>
</gene>
<dbReference type="Proteomes" id="UP000249169">
    <property type="component" value="Unassembled WGS sequence"/>
</dbReference>
<evidence type="ECO:0000259" key="11">
    <source>
        <dbReference type="Pfam" id="PF00361"/>
    </source>
</evidence>
<feature type="transmembrane region" description="Helical" evidence="10">
    <location>
        <begin position="813"/>
        <end position="833"/>
    </location>
</feature>
<dbReference type="PANTHER" id="PTHR43373">
    <property type="entry name" value="NA(+)/H(+) ANTIPORTER SUBUNIT"/>
    <property type="match status" value="1"/>
</dbReference>
<feature type="transmembrane region" description="Helical" evidence="10">
    <location>
        <begin position="451"/>
        <end position="471"/>
    </location>
</feature>
<feature type="transmembrane region" description="Helical" evidence="10">
    <location>
        <begin position="205"/>
        <end position="230"/>
    </location>
</feature>
<feature type="transmembrane region" description="Helical" evidence="10">
    <location>
        <begin position="496"/>
        <end position="521"/>
    </location>
</feature>
<dbReference type="Pfam" id="PF04039">
    <property type="entry name" value="MnhB"/>
    <property type="match status" value="1"/>
</dbReference>
<protein>
    <submittedName>
        <fullName evidence="16">Monovalent cation/H+ antiporter subunit A</fullName>
    </submittedName>
</protein>
<dbReference type="InterPro" id="IPR025383">
    <property type="entry name" value="MrpA_C/MbhD"/>
</dbReference>
<evidence type="ECO:0000256" key="3">
    <source>
        <dbReference type="ARBA" id="ARBA00022449"/>
    </source>
</evidence>
<accession>A0A328C3F2</accession>
<dbReference type="InterPro" id="IPR007182">
    <property type="entry name" value="MnhB"/>
</dbReference>
<keyword evidence="7" id="KW-0406">Ion transport</keyword>
<feature type="transmembrane region" description="Helical" evidence="10">
    <location>
        <begin position="242"/>
        <end position="258"/>
    </location>
</feature>
<evidence type="ECO:0000259" key="15">
    <source>
        <dbReference type="Pfam" id="PF20501"/>
    </source>
</evidence>
<dbReference type="EMBL" id="QHKO01000008">
    <property type="protein sequence ID" value="RAL20783.1"/>
    <property type="molecule type" value="Genomic_DNA"/>
</dbReference>
<evidence type="ECO:0000256" key="9">
    <source>
        <dbReference type="RuleBase" id="RU000320"/>
    </source>
</evidence>
<keyword evidence="3" id="KW-0050">Antiport</keyword>
<dbReference type="OrthoDB" id="9805769at2"/>
<keyword evidence="2" id="KW-0813">Transport</keyword>
<evidence type="ECO:0000313" key="16">
    <source>
        <dbReference type="EMBL" id="RAL20783.1"/>
    </source>
</evidence>
<feature type="transmembrane region" description="Helical" evidence="10">
    <location>
        <begin position="270"/>
        <end position="291"/>
    </location>
</feature>
<feature type="transmembrane region" description="Helical" evidence="10">
    <location>
        <begin position="625"/>
        <end position="645"/>
    </location>
</feature>
<evidence type="ECO:0000256" key="10">
    <source>
        <dbReference type="SAM" id="Phobius"/>
    </source>
</evidence>
<dbReference type="AlphaFoldDB" id="A0A328C3F2"/>
<evidence type="ECO:0000313" key="17">
    <source>
        <dbReference type="Proteomes" id="UP000249169"/>
    </source>
</evidence>
<evidence type="ECO:0000259" key="12">
    <source>
        <dbReference type="Pfam" id="PF00662"/>
    </source>
</evidence>
<dbReference type="GO" id="GO:0015297">
    <property type="term" value="F:antiporter activity"/>
    <property type="evidence" value="ECO:0007669"/>
    <property type="project" value="UniProtKB-KW"/>
</dbReference>
<dbReference type="Pfam" id="PF20501">
    <property type="entry name" value="MbhE"/>
    <property type="match status" value="1"/>
</dbReference>
<dbReference type="Pfam" id="PF13244">
    <property type="entry name" value="MbhD"/>
    <property type="match status" value="1"/>
</dbReference>
<evidence type="ECO:0000259" key="14">
    <source>
        <dbReference type="Pfam" id="PF13244"/>
    </source>
</evidence>
<dbReference type="InterPro" id="IPR050616">
    <property type="entry name" value="CPA3_Na-H_Antiporter_A"/>
</dbReference>
<dbReference type="NCBIfam" id="NF009288">
    <property type="entry name" value="PRK12648.1"/>
    <property type="match status" value="1"/>
</dbReference>
<feature type="transmembrane region" description="Helical" evidence="10">
    <location>
        <begin position="651"/>
        <end position="671"/>
    </location>
</feature>
<evidence type="ECO:0000259" key="13">
    <source>
        <dbReference type="Pfam" id="PF04039"/>
    </source>
</evidence>
<evidence type="ECO:0000256" key="7">
    <source>
        <dbReference type="ARBA" id="ARBA00023065"/>
    </source>
</evidence>
<dbReference type="GO" id="GO:0005886">
    <property type="term" value="C:plasma membrane"/>
    <property type="evidence" value="ECO:0007669"/>
    <property type="project" value="UniProtKB-SubCell"/>
</dbReference>
<reference evidence="16 17" key="1">
    <citation type="submission" date="2018-05" db="EMBL/GenBank/DDBJ databases">
        <title>Lujinxingia marina gen. nov. sp. nov., a new facultative anaerobic member of the class Deltaproteobacteria, and proposal of Lujinxingaceae fam. nov.</title>
        <authorList>
            <person name="Li C.-M."/>
        </authorList>
    </citation>
    <scope>NUCLEOTIDE SEQUENCE [LARGE SCALE GENOMIC DNA]</scope>
    <source>
        <strain evidence="16 17">B210</strain>
    </source>
</reference>
<comment type="subcellular location">
    <subcellularLocation>
        <location evidence="1">Cell membrane</location>
        <topology evidence="1">Multi-pass membrane protein</topology>
    </subcellularLocation>
    <subcellularLocation>
        <location evidence="9">Membrane</location>
        <topology evidence="9">Multi-pass membrane protein</topology>
    </subcellularLocation>
</comment>
<dbReference type="InterPro" id="IPR001750">
    <property type="entry name" value="ND/Mrp_TM"/>
</dbReference>
<dbReference type="Pfam" id="PF00361">
    <property type="entry name" value="Proton_antipo_M"/>
    <property type="match status" value="1"/>
</dbReference>
<feature type="transmembrane region" description="Helical" evidence="10">
    <location>
        <begin position="691"/>
        <end position="708"/>
    </location>
</feature>
<sequence>MTPLLIVLLPFVGLLLPILLARQSHTAATVGALLPTTLSLGLLLSMAGDVFAGETFVAFWPWIETLGLNLSFRVDGLGMLFAILILGIGTLVVLYAHYYLSDDDPRGRFFGALLAFMGAMLGVVLSENVLLLAFFWEITSLSSFLLIAYWTHVPLARQGARMALAITGMGGLLLFAGMLLIGHIVGSYELSAILASASRIQSHALYLPALLLVLMGAFTKSAQFPFHFWLPNAMTAPTPVSAYLHSATMVKAGVFLLARMHPALSGTPEWFFLVTGAGLVTLTFAAYVALFKHDLKGLLAYSTISHLGLITTLFGFGTPMAALVGVFHIMNHAAFKASLFMSVGIVDHEAGTRDMRILGGLRHAMPITMTLATLGAAAMAGIPGFNGFLSKEMFFYESWKLPFLEQDWIVPVIVTVAGLLSMAYSVRLVIDTFFGEVGQTPAKPHDPPFGMWMPVAVLVTICVVIGVYPAAGEPLLNAAAMATIGGALPQGYDHIALWHGFNAAVVMSLIAIFGGAAFFTLRFKLFALAERYWPDLYGKRVFEGLVNRVVDATRATTVALDNGSLQRYIMLLIAVTVVAGAIPFFLFDFAPGNLPRTALEPVTLVIFGIFAAACIGVVVYHKQRLVALSILSVVGLSVSLFFVKFSAPDLALTQLSVEVVTIMLLLLALYVLPKETPSEGGFSLRKVRDGVLSTIAGLGTGWMSYMVMTRPQDSISMTHLEKAYYPVGGGKNVVNVTLVDIRGFDTMGEVSVLAMAGLGIYALLANVNPAFIEGVKSKVQDRFPVMLTSATRPLMSMILIVAVYIFFRGHYLPGGGFIAGLVATVALIIQYMASGQDWSNERMPINFRTMAVIGVLIAVASGASGLLVGKPFMTMLVPLFGEPGIGMAVFFDLGVFLGVVGGMMVILSNLGALNRSDTTYDSDAYRKETNPWKP</sequence>
<evidence type="ECO:0000256" key="4">
    <source>
        <dbReference type="ARBA" id="ARBA00022475"/>
    </source>
</evidence>
<feature type="transmembrane region" description="Helical" evidence="10">
    <location>
        <begin position="107"/>
        <end position="125"/>
    </location>
</feature>
<feature type="transmembrane region" description="Helical" evidence="10">
    <location>
        <begin position="408"/>
        <end position="430"/>
    </location>
</feature>
<organism evidence="16 17">
    <name type="scientific">Lujinxingia litoralis</name>
    <dbReference type="NCBI Taxonomy" id="2211119"/>
    <lineage>
        <taxon>Bacteria</taxon>
        <taxon>Deltaproteobacteria</taxon>
        <taxon>Bradymonadales</taxon>
        <taxon>Lujinxingiaceae</taxon>
        <taxon>Lujinxingia</taxon>
    </lineage>
</organism>
<feature type="transmembrane region" description="Helical" evidence="10">
    <location>
        <begin position="131"/>
        <end position="150"/>
    </location>
</feature>
<comment type="caution">
    <text evidence="16">The sequence shown here is derived from an EMBL/GenBank/DDBJ whole genome shotgun (WGS) entry which is preliminary data.</text>
</comment>
<feature type="domain" description="MrpA C-terminal/MbhD" evidence="14">
    <location>
        <begin position="610"/>
        <end position="674"/>
    </location>
</feature>
<feature type="domain" description="NADH-Ubiquinone oxidoreductase (complex I) chain 5 N-terminal" evidence="12">
    <location>
        <begin position="63"/>
        <end position="110"/>
    </location>
</feature>
<feature type="domain" description="NADH:quinone oxidoreductase/Mrp antiporter transmembrane" evidence="11">
    <location>
        <begin position="126"/>
        <end position="401"/>
    </location>
</feature>
<evidence type="ECO:0000256" key="2">
    <source>
        <dbReference type="ARBA" id="ARBA00022448"/>
    </source>
</evidence>
<evidence type="ECO:0000256" key="5">
    <source>
        <dbReference type="ARBA" id="ARBA00022692"/>
    </source>
</evidence>
<feature type="transmembrane region" description="Helical" evidence="10">
    <location>
        <begin position="162"/>
        <end position="185"/>
    </location>
</feature>
<feature type="transmembrane region" description="Helical" evidence="10">
    <location>
        <begin position="602"/>
        <end position="620"/>
    </location>
</feature>
<evidence type="ECO:0000256" key="8">
    <source>
        <dbReference type="ARBA" id="ARBA00023136"/>
    </source>
</evidence>
<feature type="transmembrane region" description="Helical" evidence="10">
    <location>
        <begin position="77"/>
        <end position="100"/>
    </location>
</feature>
<dbReference type="Pfam" id="PF00662">
    <property type="entry name" value="Proton_antipo_N"/>
    <property type="match status" value="1"/>
</dbReference>
<keyword evidence="4" id="KW-1003">Cell membrane</keyword>
<feature type="transmembrane region" description="Helical" evidence="10">
    <location>
        <begin position="845"/>
        <end position="868"/>
    </location>
</feature>
<feature type="domain" description="Na+/H+ antiporter MnhB subunit-related protein" evidence="13">
    <location>
        <begin position="787"/>
        <end position="904"/>
    </location>
</feature>
<keyword evidence="6 10" id="KW-1133">Transmembrane helix</keyword>
<dbReference type="RefSeq" id="WP_111730875.1">
    <property type="nucleotide sequence ID" value="NZ_QHKO01000008.1"/>
</dbReference>
<dbReference type="InterPro" id="IPR001516">
    <property type="entry name" value="Proton_antipo_N"/>
</dbReference>